<dbReference type="GO" id="GO:0046872">
    <property type="term" value="F:metal ion binding"/>
    <property type="evidence" value="ECO:0007669"/>
    <property type="project" value="UniProtKB-KW"/>
</dbReference>
<keyword evidence="2" id="KW-0719">Serine esterase</keyword>
<evidence type="ECO:0000256" key="8">
    <source>
        <dbReference type="RuleBase" id="RU361238"/>
    </source>
</evidence>
<keyword evidence="7" id="KW-1015">Disulfide bond</keyword>
<evidence type="ECO:0000256" key="6">
    <source>
        <dbReference type="ARBA" id="ARBA00022837"/>
    </source>
</evidence>
<evidence type="ECO:0000313" key="10">
    <source>
        <dbReference type="Proteomes" id="UP000799778"/>
    </source>
</evidence>
<evidence type="ECO:0000256" key="5">
    <source>
        <dbReference type="ARBA" id="ARBA00022801"/>
    </source>
</evidence>
<accession>A0A6A5XQL5</accession>
<dbReference type="Pfam" id="PF07519">
    <property type="entry name" value="Tannase"/>
    <property type="match status" value="1"/>
</dbReference>
<keyword evidence="3" id="KW-0479">Metal-binding</keyword>
<sequence length="515" mass="54743">MALNCTAAAIPHPSVFGVEVLSVQANLVTNLTESIPPGFYSNHGRVSIKSLDFCNVTVTYTHPGRNDNINVQVWMPADGTWNERLQTQGGAGYQAGLHYAGLQAMKAAMGEGYATAGTDAGLGSEATPINWGLVSPGNVNLNLLENLGSTSLNETAVISKSVIQSFYGQSPKFSYFNGCSQGGRQGHLIAQRYPDAYDGIAASAPAINWNRFFVSGLYPLFLMDSLNYAPPSCEISAFTAAAISACDGNDGVLDGIISDPENCTFDPTSLVGTVIDNCTDFGTPLTISAKAAAIVGGAWGGAKRADGSQIWFGINKDATLVGSDSDGAVIPTTCSNGTCIRRKNALYESWVGSFLYKDMTGVFANVSQAEFDRIAQESFQQYASFLETADPDLSAFRDRGGKMIGYHGMIDAVIPTRGSQKYYDDVLAHDPNAADYYRMFLAPGIAHCFTGPGAFPDTTFDALVRWVEEGVAPTTLAATSVGTDPIIKRHLCAYPEKETYDGVGNVTRGEGFSCS</sequence>
<evidence type="ECO:0000256" key="2">
    <source>
        <dbReference type="ARBA" id="ARBA00022487"/>
    </source>
</evidence>
<dbReference type="GeneID" id="54280913"/>
<keyword evidence="6" id="KW-0106">Calcium</keyword>
<keyword evidence="10" id="KW-1185">Reference proteome</keyword>
<dbReference type="InterPro" id="IPR011118">
    <property type="entry name" value="Tannase/feruloyl_esterase"/>
</dbReference>
<dbReference type="InterPro" id="IPR029058">
    <property type="entry name" value="AB_hydrolase_fold"/>
</dbReference>
<dbReference type="Proteomes" id="UP000799778">
    <property type="component" value="Unassembled WGS sequence"/>
</dbReference>
<dbReference type="PANTHER" id="PTHR33938:SF13">
    <property type="entry name" value="CARBOXYLIC ESTER HYDROLASE"/>
    <property type="match status" value="1"/>
</dbReference>
<protein>
    <recommendedName>
        <fullName evidence="8">Carboxylic ester hydrolase</fullName>
        <ecNumber evidence="8">3.1.1.-</ecNumber>
    </recommendedName>
</protein>
<reference evidence="9" key="1">
    <citation type="journal article" date="2020" name="Stud. Mycol.">
        <title>101 Dothideomycetes genomes: a test case for predicting lifestyles and emergence of pathogens.</title>
        <authorList>
            <person name="Haridas S."/>
            <person name="Albert R."/>
            <person name="Binder M."/>
            <person name="Bloem J."/>
            <person name="Labutti K."/>
            <person name="Salamov A."/>
            <person name="Andreopoulos B."/>
            <person name="Baker S."/>
            <person name="Barry K."/>
            <person name="Bills G."/>
            <person name="Bluhm B."/>
            <person name="Cannon C."/>
            <person name="Castanera R."/>
            <person name="Culley D."/>
            <person name="Daum C."/>
            <person name="Ezra D."/>
            <person name="Gonzalez J."/>
            <person name="Henrissat B."/>
            <person name="Kuo A."/>
            <person name="Liang C."/>
            <person name="Lipzen A."/>
            <person name="Lutzoni F."/>
            <person name="Magnuson J."/>
            <person name="Mondo S."/>
            <person name="Nolan M."/>
            <person name="Ohm R."/>
            <person name="Pangilinan J."/>
            <person name="Park H.-J."/>
            <person name="Ramirez L."/>
            <person name="Alfaro M."/>
            <person name="Sun H."/>
            <person name="Tritt A."/>
            <person name="Yoshinaga Y."/>
            <person name="Zwiers L.-H."/>
            <person name="Turgeon B."/>
            <person name="Goodwin S."/>
            <person name="Spatafora J."/>
            <person name="Crous P."/>
            <person name="Grigoriev I."/>
        </authorList>
    </citation>
    <scope>NUCLEOTIDE SEQUENCE</scope>
    <source>
        <strain evidence="9">CBS 175.79</strain>
    </source>
</reference>
<dbReference type="AlphaFoldDB" id="A0A6A5XQL5"/>
<comment type="similarity">
    <text evidence="1 8">Belongs to the tannase family.</text>
</comment>
<name>A0A6A5XQL5_9PLEO</name>
<dbReference type="EMBL" id="ML978069">
    <property type="protein sequence ID" value="KAF2015568.1"/>
    <property type="molecule type" value="Genomic_DNA"/>
</dbReference>
<keyword evidence="5 8" id="KW-0378">Hydrolase</keyword>
<dbReference type="SUPFAM" id="SSF53474">
    <property type="entry name" value="alpha/beta-Hydrolases"/>
    <property type="match status" value="1"/>
</dbReference>
<keyword evidence="4" id="KW-0732">Signal</keyword>
<dbReference type="RefSeq" id="XP_033383907.1">
    <property type="nucleotide sequence ID" value="XM_033523516.1"/>
</dbReference>
<evidence type="ECO:0000313" key="9">
    <source>
        <dbReference type="EMBL" id="KAF2015568.1"/>
    </source>
</evidence>
<evidence type="ECO:0000256" key="1">
    <source>
        <dbReference type="ARBA" id="ARBA00006249"/>
    </source>
</evidence>
<evidence type="ECO:0000256" key="4">
    <source>
        <dbReference type="ARBA" id="ARBA00022729"/>
    </source>
</evidence>
<evidence type="ECO:0000256" key="3">
    <source>
        <dbReference type="ARBA" id="ARBA00022723"/>
    </source>
</evidence>
<dbReference type="OrthoDB" id="3039123at2759"/>
<organism evidence="9 10">
    <name type="scientific">Aaosphaeria arxii CBS 175.79</name>
    <dbReference type="NCBI Taxonomy" id="1450172"/>
    <lineage>
        <taxon>Eukaryota</taxon>
        <taxon>Fungi</taxon>
        <taxon>Dikarya</taxon>
        <taxon>Ascomycota</taxon>
        <taxon>Pezizomycotina</taxon>
        <taxon>Dothideomycetes</taxon>
        <taxon>Pleosporomycetidae</taxon>
        <taxon>Pleosporales</taxon>
        <taxon>Pleosporales incertae sedis</taxon>
        <taxon>Aaosphaeria</taxon>
    </lineage>
</organism>
<dbReference type="GO" id="GO:0030600">
    <property type="term" value="F:feruloyl esterase activity"/>
    <property type="evidence" value="ECO:0007669"/>
    <property type="project" value="UniProtKB-ARBA"/>
</dbReference>
<proteinExistence type="inferred from homology"/>
<dbReference type="PANTHER" id="PTHR33938">
    <property type="entry name" value="FERULOYL ESTERASE B-RELATED"/>
    <property type="match status" value="1"/>
</dbReference>
<gene>
    <name evidence="9" type="ORF">BU24DRAFT_347201</name>
</gene>
<dbReference type="EC" id="3.1.1.-" evidence="8"/>
<evidence type="ECO:0000256" key="7">
    <source>
        <dbReference type="ARBA" id="ARBA00023157"/>
    </source>
</evidence>